<dbReference type="Proteomes" id="UP001237780">
    <property type="component" value="Unassembled WGS sequence"/>
</dbReference>
<evidence type="ECO:0008006" key="4">
    <source>
        <dbReference type="Google" id="ProtNLM"/>
    </source>
</evidence>
<accession>A0ABU0S811</accession>
<feature type="compositionally biased region" description="Basic and acidic residues" evidence="1">
    <location>
        <begin position="42"/>
        <end position="61"/>
    </location>
</feature>
<name>A0ABU0S811_9HYPH</name>
<feature type="compositionally biased region" description="Basic and acidic residues" evidence="1">
    <location>
        <begin position="1"/>
        <end position="23"/>
    </location>
</feature>
<feature type="region of interest" description="Disordered" evidence="1">
    <location>
        <begin position="1"/>
        <end position="72"/>
    </location>
</feature>
<proteinExistence type="predicted"/>
<keyword evidence="3" id="KW-1185">Reference proteome</keyword>
<reference evidence="2 3" key="1">
    <citation type="submission" date="2023-07" db="EMBL/GenBank/DDBJ databases">
        <title>Comparative genomics of wheat-associated soil bacteria to identify genetic determinants of phenazine resistance.</title>
        <authorList>
            <person name="Mouncey N."/>
        </authorList>
    </citation>
    <scope>NUCLEOTIDE SEQUENCE [LARGE SCALE GENOMIC DNA]</scope>
    <source>
        <strain evidence="2 3">W4I11</strain>
    </source>
</reference>
<evidence type="ECO:0000313" key="3">
    <source>
        <dbReference type="Proteomes" id="UP001237780"/>
    </source>
</evidence>
<organism evidence="2 3">
    <name type="scientific">Phyllobacterium ifriqiyense</name>
    <dbReference type="NCBI Taxonomy" id="314238"/>
    <lineage>
        <taxon>Bacteria</taxon>
        <taxon>Pseudomonadati</taxon>
        <taxon>Pseudomonadota</taxon>
        <taxon>Alphaproteobacteria</taxon>
        <taxon>Hyphomicrobiales</taxon>
        <taxon>Phyllobacteriaceae</taxon>
        <taxon>Phyllobacterium</taxon>
    </lineage>
</organism>
<comment type="caution">
    <text evidence="2">The sequence shown here is derived from an EMBL/GenBank/DDBJ whole genome shotgun (WGS) entry which is preliminary data.</text>
</comment>
<dbReference type="EMBL" id="JAUSZT010000003">
    <property type="protein sequence ID" value="MDQ0996886.1"/>
    <property type="molecule type" value="Genomic_DNA"/>
</dbReference>
<gene>
    <name evidence="2" type="ORF">QFZ34_002068</name>
</gene>
<evidence type="ECO:0000256" key="1">
    <source>
        <dbReference type="SAM" id="MobiDB-lite"/>
    </source>
</evidence>
<sequence length="72" mass="7865">MADIASDKTDSKVEEKAKEKAENASETVETVEAPYPSQADLDAIKEGKKTVDDVRKSRDMKSVGGASEYKTR</sequence>
<dbReference type="RefSeq" id="WP_307280181.1">
    <property type="nucleotide sequence ID" value="NZ_JAUSZT010000003.1"/>
</dbReference>
<protein>
    <recommendedName>
        <fullName evidence="4">DUF3606 domain-containing protein</fullName>
    </recommendedName>
</protein>
<evidence type="ECO:0000313" key="2">
    <source>
        <dbReference type="EMBL" id="MDQ0996886.1"/>
    </source>
</evidence>